<dbReference type="AlphaFoldDB" id="A0A6J6JLR4"/>
<evidence type="ECO:0000256" key="4">
    <source>
        <dbReference type="ARBA" id="ARBA00022630"/>
    </source>
</evidence>
<comment type="similarity">
    <text evidence="3">Belongs to the methylenetetrahydrofolate reductase family.</text>
</comment>
<dbReference type="GO" id="GO:0071949">
    <property type="term" value="F:FAD binding"/>
    <property type="evidence" value="ECO:0007669"/>
    <property type="project" value="TreeGrafter"/>
</dbReference>
<organism evidence="7">
    <name type="scientific">freshwater metagenome</name>
    <dbReference type="NCBI Taxonomy" id="449393"/>
    <lineage>
        <taxon>unclassified sequences</taxon>
        <taxon>metagenomes</taxon>
        <taxon>ecological metagenomes</taxon>
    </lineage>
</organism>
<evidence type="ECO:0000313" key="7">
    <source>
        <dbReference type="EMBL" id="CAB4638022.1"/>
    </source>
</evidence>
<accession>A0A6J6JLR4</accession>
<gene>
    <name evidence="7" type="ORF">UFOPK2155_00309</name>
</gene>
<keyword evidence="4" id="KW-0285">Flavoprotein</keyword>
<evidence type="ECO:0000256" key="5">
    <source>
        <dbReference type="ARBA" id="ARBA00022827"/>
    </source>
</evidence>
<keyword evidence="6" id="KW-0560">Oxidoreductase</keyword>
<proteinExistence type="inferred from homology"/>
<name>A0A6J6JLR4_9ZZZZ</name>
<dbReference type="PANTHER" id="PTHR45754:SF3">
    <property type="entry name" value="METHYLENETETRAHYDROFOLATE REDUCTASE (NADPH)"/>
    <property type="match status" value="1"/>
</dbReference>
<reference evidence="7" key="1">
    <citation type="submission" date="2020-05" db="EMBL/GenBank/DDBJ databases">
        <authorList>
            <person name="Chiriac C."/>
            <person name="Salcher M."/>
            <person name="Ghai R."/>
            <person name="Kavagutti S V."/>
        </authorList>
    </citation>
    <scope>NUCLEOTIDE SEQUENCE</scope>
</reference>
<keyword evidence="5" id="KW-0274">FAD</keyword>
<evidence type="ECO:0000256" key="3">
    <source>
        <dbReference type="ARBA" id="ARBA00006743"/>
    </source>
</evidence>
<dbReference type="PANTHER" id="PTHR45754">
    <property type="entry name" value="METHYLENETETRAHYDROFOLATE REDUCTASE"/>
    <property type="match status" value="1"/>
</dbReference>
<protein>
    <submittedName>
        <fullName evidence="7">Unannotated protein</fullName>
    </submittedName>
</protein>
<evidence type="ECO:0000256" key="1">
    <source>
        <dbReference type="ARBA" id="ARBA00001974"/>
    </source>
</evidence>
<sequence length="268" mass="28917">MAGEDRLWQALSSLATLHPDFVAVTYGAGGGTRDRTIRITSEITARTSIPTVAHLTCVGSTRDELIEILHRYTESGIKSILALRGDPVGGPRAPWTPVDGGLTHADELITLAREQGDFTIGVAAFPDGHPNSEGNFDKDIDVLLRKESLGASFATTQFFFEVDKWKRLVDALAKRGSTMPIIAGVLPVTNVKLLTKMAELGGTPIPDSIASRFAAVEDNPEDVRKLGVEIALNLCNDLIDAGVPGIHFYTMNSSTATSEIFESLQDRR</sequence>
<dbReference type="EMBL" id="CAEZVX010000022">
    <property type="protein sequence ID" value="CAB4638022.1"/>
    <property type="molecule type" value="Genomic_DNA"/>
</dbReference>
<dbReference type="Pfam" id="PF02219">
    <property type="entry name" value="MTHFR"/>
    <property type="match status" value="1"/>
</dbReference>
<comment type="pathway">
    <text evidence="2">One-carbon metabolism; tetrahydrofolate interconversion.</text>
</comment>
<dbReference type="InterPro" id="IPR003171">
    <property type="entry name" value="Mehydrof_redctse-like"/>
</dbReference>
<dbReference type="GO" id="GO:0004489">
    <property type="term" value="F:methylenetetrahydrofolate reductase [NAD(P)H] activity"/>
    <property type="evidence" value="ECO:0007669"/>
    <property type="project" value="InterPro"/>
</dbReference>
<dbReference type="GO" id="GO:0009086">
    <property type="term" value="P:methionine biosynthetic process"/>
    <property type="evidence" value="ECO:0007669"/>
    <property type="project" value="TreeGrafter"/>
</dbReference>
<comment type="cofactor">
    <cofactor evidence="1">
        <name>FAD</name>
        <dbReference type="ChEBI" id="CHEBI:57692"/>
    </cofactor>
</comment>
<evidence type="ECO:0000256" key="2">
    <source>
        <dbReference type="ARBA" id="ARBA00004777"/>
    </source>
</evidence>
<dbReference type="UniPathway" id="UPA00193"/>
<dbReference type="InterPro" id="IPR029041">
    <property type="entry name" value="FAD-linked_oxidoreductase-like"/>
</dbReference>
<evidence type="ECO:0000256" key="6">
    <source>
        <dbReference type="ARBA" id="ARBA00023002"/>
    </source>
</evidence>
<dbReference type="SUPFAM" id="SSF51730">
    <property type="entry name" value="FAD-linked oxidoreductase"/>
    <property type="match status" value="1"/>
</dbReference>
<dbReference type="Gene3D" id="3.20.20.220">
    <property type="match status" value="1"/>
</dbReference>
<dbReference type="GO" id="GO:0035999">
    <property type="term" value="P:tetrahydrofolate interconversion"/>
    <property type="evidence" value="ECO:0007669"/>
    <property type="project" value="UniProtKB-UniPathway"/>
</dbReference>
<dbReference type="GO" id="GO:0005829">
    <property type="term" value="C:cytosol"/>
    <property type="evidence" value="ECO:0007669"/>
    <property type="project" value="TreeGrafter"/>
</dbReference>
<dbReference type="CDD" id="cd00537">
    <property type="entry name" value="MTHFR"/>
    <property type="match status" value="1"/>
</dbReference>